<evidence type="ECO:0000259" key="4">
    <source>
        <dbReference type="Pfam" id="PF01425"/>
    </source>
</evidence>
<evidence type="ECO:0000313" key="6">
    <source>
        <dbReference type="Proteomes" id="UP000633219"/>
    </source>
</evidence>
<dbReference type="AlphaFoldDB" id="A0A936YMM5"/>
<dbReference type="GO" id="GO:0003824">
    <property type="term" value="F:catalytic activity"/>
    <property type="evidence" value="ECO:0007669"/>
    <property type="project" value="InterPro"/>
</dbReference>
<dbReference type="RefSeq" id="WP_201659579.1">
    <property type="nucleotide sequence ID" value="NZ_JAEQNC010000007.1"/>
</dbReference>
<dbReference type="SUPFAM" id="SSF75304">
    <property type="entry name" value="Amidase signature (AS) enzymes"/>
    <property type="match status" value="1"/>
</dbReference>
<keyword evidence="6" id="KW-1185">Reference proteome</keyword>
<dbReference type="Pfam" id="PF01425">
    <property type="entry name" value="Amidase"/>
    <property type="match status" value="1"/>
</dbReference>
<evidence type="ECO:0000256" key="1">
    <source>
        <dbReference type="ARBA" id="ARBA00003871"/>
    </source>
</evidence>
<organism evidence="5 6">
    <name type="scientific">Rhizobium setariae</name>
    <dbReference type="NCBI Taxonomy" id="2801340"/>
    <lineage>
        <taxon>Bacteria</taxon>
        <taxon>Pseudomonadati</taxon>
        <taxon>Pseudomonadota</taxon>
        <taxon>Alphaproteobacteria</taxon>
        <taxon>Hyphomicrobiales</taxon>
        <taxon>Rhizobiaceae</taxon>
        <taxon>Rhizobium/Agrobacterium group</taxon>
        <taxon>Rhizobium</taxon>
    </lineage>
</organism>
<dbReference type="InterPro" id="IPR000120">
    <property type="entry name" value="Amidase"/>
</dbReference>
<dbReference type="InterPro" id="IPR020556">
    <property type="entry name" value="Amidase_CS"/>
</dbReference>
<dbReference type="PROSITE" id="PS00571">
    <property type="entry name" value="AMIDASES"/>
    <property type="match status" value="1"/>
</dbReference>
<proteinExistence type="inferred from homology"/>
<name>A0A936YMM5_9HYPH</name>
<dbReference type="EMBL" id="JAEQNC010000007">
    <property type="protein sequence ID" value="MBL0373334.1"/>
    <property type="molecule type" value="Genomic_DNA"/>
</dbReference>
<comment type="caution">
    <text evidence="5">The sequence shown here is derived from an EMBL/GenBank/DDBJ whole genome shotgun (WGS) entry which is preliminary data.</text>
</comment>
<evidence type="ECO:0000256" key="2">
    <source>
        <dbReference type="ARBA" id="ARBA00009199"/>
    </source>
</evidence>
<sequence length="449" mass="48174">MPAVNWHALSLAEVSGRLGSGSLTSVALTQHMLARIEQLNPTLNAFLTVTRDVALAAAEAADRDRSRGRYLGPLHGIPVAIKDNIAMAGIRMTCGSRLYADHIPERDADVVRRLRDTGAVILGKLGMHELAYGTTSDNPFFGTILNPRDHTLDAGGSSGGSASAVAGQLAFAAVGTDTACSIRFPAHCCGIAGFKPSFGAISTQGVVPLVRSLDHVGTLTRTAEDASLAFAAITGVSSPTALPVADKDRLENLRVGVVRRFFFDGDAEIRATIEESLQRLQRRGAELVELDFAGIDESVEITGRLFREAYEEFAHDLSARNNCFSASAREKFTRKSRISVADYENAKRRHSAFSGKMDALMQQCDVLLAPAATIMPARLGQWHDDYDLHASKNATVFNLAGQPSITIPVQSSSGGQPVGLMINGRRGCDLEMLNMTMLIERQLNDPPAA</sequence>
<dbReference type="InterPro" id="IPR023631">
    <property type="entry name" value="Amidase_dom"/>
</dbReference>
<evidence type="ECO:0000313" key="5">
    <source>
        <dbReference type="EMBL" id="MBL0373334.1"/>
    </source>
</evidence>
<evidence type="ECO:0000256" key="3">
    <source>
        <dbReference type="ARBA" id="ARBA00021874"/>
    </source>
</evidence>
<feature type="domain" description="Amidase" evidence="4">
    <location>
        <begin position="28"/>
        <end position="431"/>
    </location>
</feature>
<dbReference type="PANTHER" id="PTHR11895">
    <property type="entry name" value="TRANSAMIDASE"/>
    <property type="match status" value="1"/>
</dbReference>
<gene>
    <name evidence="5" type="ORF">JJB09_14950</name>
</gene>
<comment type="function">
    <text evidence="1">Hydrolyzes indole-3-acetamide (IAM) into indole-3-acetic acid (IAA).</text>
</comment>
<reference evidence="5" key="1">
    <citation type="submission" date="2021-01" db="EMBL/GenBank/DDBJ databases">
        <title>Rhizobium sp. strain KVB221 16S ribosomal RNA gene Genome sequencing and assembly.</title>
        <authorList>
            <person name="Kang M."/>
        </authorList>
    </citation>
    <scope>NUCLEOTIDE SEQUENCE</scope>
    <source>
        <strain evidence="5">KVB221</strain>
    </source>
</reference>
<dbReference type="PANTHER" id="PTHR11895:SF7">
    <property type="entry name" value="GLUTAMYL-TRNA(GLN) AMIDOTRANSFERASE SUBUNIT A, MITOCHONDRIAL"/>
    <property type="match status" value="1"/>
</dbReference>
<dbReference type="InterPro" id="IPR036928">
    <property type="entry name" value="AS_sf"/>
</dbReference>
<dbReference type="Gene3D" id="3.90.1300.10">
    <property type="entry name" value="Amidase signature (AS) domain"/>
    <property type="match status" value="1"/>
</dbReference>
<comment type="similarity">
    <text evidence="2">Belongs to the amidase family.</text>
</comment>
<accession>A0A936YMM5</accession>
<dbReference type="Proteomes" id="UP000633219">
    <property type="component" value="Unassembled WGS sequence"/>
</dbReference>
<protein>
    <recommendedName>
        <fullName evidence="3">Indoleacetamide hydrolase</fullName>
    </recommendedName>
</protein>